<evidence type="ECO:0000259" key="6">
    <source>
        <dbReference type="Pfam" id="PF01765"/>
    </source>
</evidence>
<dbReference type="CDD" id="cd00520">
    <property type="entry name" value="RRF"/>
    <property type="match status" value="1"/>
</dbReference>
<dbReference type="AlphaFoldDB" id="A0A1F6C5F7"/>
<feature type="domain" description="Ribosome recycling factor" evidence="6">
    <location>
        <begin position="21"/>
        <end position="184"/>
    </location>
</feature>
<keyword evidence="4 5" id="KW-0648">Protein biosynthesis</keyword>
<comment type="caution">
    <text evidence="7">The sequence shown here is derived from an EMBL/GenBank/DDBJ whole genome shotgun (WGS) entry which is preliminary data.</text>
</comment>
<comment type="function">
    <text evidence="5">Responsible for the release of ribosomes from messenger RNA at the termination of protein biosynthesis. May increase the efficiency of translation by recycling ribosomes from one round of translation to another.</text>
</comment>
<proteinExistence type="inferred from homology"/>
<dbReference type="InterPro" id="IPR002661">
    <property type="entry name" value="Ribosome_recyc_fac"/>
</dbReference>
<dbReference type="FunFam" id="3.30.1360.40:FF:000001">
    <property type="entry name" value="Ribosome-recycling factor"/>
    <property type="match status" value="1"/>
</dbReference>
<dbReference type="FunFam" id="1.10.132.20:FF:000001">
    <property type="entry name" value="Ribosome-recycling factor"/>
    <property type="match status" value="1"/>
</dbReference>
<accession>A0A1F6C5F7</accession>
<keyword evidence="3 5" id="KW-0963">Cytoplasm</keyword>
<dbReference type="InterPro" id="IPR023584">
    <property type="entry name" value="Ribosome_recyc_fac_dom"/>
</dbReference>
<dbReference type="InterPro" id="IPR036191">
    <property type="entry name" value="RRF_sf"/>
</dbReference>
<name>A0A1F6C5F7_HANXR</name>
<dbReference type="EMBL" id="MFKF01000407">
    <property type="protein sequence ID" value="OGG44318.1"/>
    <property type="molecule type" value="Genomic_DNA"/>
</dbReference>
<dbReference type="NCBIfam" id="TIGR00496">
    <property type="entry name" value="frr"/>
    <property type="match status" value="1"/>
</dbReference>
<dbReference type="SUPFAM" id="SSF55194">
    <property type="entry name" value="Ribosome recycling factor, RRF"/>
    <property type="match status" value="1"/>
</dbReference>
<evidence type="ECO:0000256" key="1">
    <source>
        <dbReference type="ARBA" id="ARBA00004496"/>
    </source>
</evidence>
<dbReference type="Gene3D" id="3.30.1360.40">
    <property type="match status" value="1"/>
</dbReference>
<comment type="subcellular location">
    <subcellularLocation>
        <location evidence="1 5">Cytoplasm</location>
    </subcellularLocation>
</comment>
<dbReference type="Pfam" id="PF01765">
    <property type="entry name" value="RRF"/>
    <property type="match status" value="1"/>
</dbReference>
<reference evidence="7 8" key="1">
    <citation type="journal article" date="2016" name="Nat. Commun.">
        <title>Thousands of microbial genomes shed light on interconnected biogeochemical processes in an aquifer system.</title>
        <authorList>
            <person name="Anantharaman K."/>
            <person name="Brown C.T."/>
            <person name="Hug L.A."/>
            <person name="Sharon I."/>
            <person name="Castelle C.J."/>
            <person name="Probst A.J."/>
            <person name="Thomas B.C."/>
            <person name="Singh A."/>
            <person name="Wilkins M.J."/>
            <person name="Karaoz U."/>
            <person name="Brodie E.L."/>
            <person name="Williams K.H."/>
            <person name="Hubbard S.S."/>
            <person name="Banfield J.F."/>
        </authorList>
    </citation>
    <scope>NUCLEOTIDE SEQUENCE [LARGE SCALE GENOMIC DNA]</scope>
    <source>
        <strain evidence="8">RIFCSPLOWO2_12_FULL_64_10</strain>
    </source>
</reference>
<dbReference type="GO" id="GO:0006415">
    <property type="term" value="P:translational termination"/>
    <property type="evidence" value="ECO:0007669"/>
    <property type="project" value="UniProtKB-UniRule"/>
</dbReference>
<evidence type="ECO:0000256" key="3">
    <source>
        <dbReference type="ARBA" id="ARBA00022490"/>
    </source>
</evidence>
<dbReference type="Gene3D" id="1.10.132.20">
    <property type="entry name" value="Ribosome-recycling factor"/>
    <property type="match status" value="1"/>
</dbReference>
<evidence type="ECO:0000313" key="8">
    <source>
        <dbReference type="Proteomes" id="UP000178606"/>
    </source>
</evidence>
<dbReference type="HAMAP" id="MF_00040">
    <property type="entry name" value="RRF"/>
    <property type="match status" value="1"/>
</dbReference>
<comment type="similarity">
    <text evidence="2 5">Belongs to the RRF family.</text>
</comment>
<dbReference type="GO" id="GO:0043023">
    <property type="term" value="F:ribosomal large subunit binding"/>
    <property type="evidence" value="ECO:0007669"/>
    <property type="project" value="TreeGrafter"/>
</dbReference>
<evidence type="ECO:0000256" key="5">
    <source>
        <dbReference type="HAMAP-Rule" id="MF_00040"/>
    </source>
</evidence>
<sequence length="186" mass="21079">MSVDTVQASTEERMRKSVEFLKHDLASIRTGRATPALLDRVVVDYYGAPTSVQSLAAIAAPEPRLITIQPYDRQAMSAIERAIQKSDLGLTPNNDGTTIRLVIPQLTDDRRRDLVKLVQKRLEEARVAVRNCRRDAVDTLRREEKEKGISSDELHRGQDALQKLTDRYVGQVDEVGRDKEREIMEP</sequence>
<protein>
    <recommendedName>
        <fullName evidence="5">Ribosome-recycling factor</fullName>
        <shortName evidence="5">RRF</shortName>
    </recommendedName>
    <alternativeName>
        <fullName evidence="5">Ribosome-releasing factor</fullName>
    </alternativeName>
</protein>
<dbReference type="PANTHER" id="PTHR20982">
    <property type="entry name" value="RIBOSOME RECYCLING FACTOR"/>
    <property type="match status" value="1"/>
</dbReference>
<gene>
    <name evidence="5" type="primary">frr</name>
    <name evidence="7" type="ORF">A3F84_23290</name>
</gene>
<dbReference type="GO" id="GO:0005737">
    <property type="term" value="C:cytoplasm"/>
    <property type="evidence" value="ECO:0007669"/>
    <property type="project" value="UniProtKB-SubCell"/>
</dbReference>
<organism evidence="7 8">
    <name type="scientific">Handelsmanbacteria sp. (strain RIFCSPLOWO2_12_FULL_64_10)</name>
    <dbReference type="NCBI Taxonomy" id="1817868"/>
    <lineage>
        <taxon>Bacteria</taxon>
        <taxon>Candidatus Handelsmaniibacteriota</taxon>
    </lineage>
</organism>
<evidence type="ECO:0000256" key="4">
    <source>
        <dbReference type="ARBA" id="ARBA00022917"/>
    </source>
</evidence>
<evidence type="ECO:0000256" key="2">
    <source>
        <dbReference type="ARBA" id="ARBA00005912"/>
    </source>
</evidence>
<dbReference type="PANTHER" id="PTHR20982:SF3">
    <property type="entry name" value="MITOCHONDRIAL RIBOSOME RECYCLING FACTOR PSEUDO 1"/>
    <property type="match status" value="1"/>
</dbReference>
<dbReference type="Proteomes" id="UP000178606">
    <property type="component" value="Unassembled WGS sequence"/>
</dbReference>
<evidence type="ECO:0000313" key="7">
    <source>
        <dbReference type="EMBL" id="OGG44318.1"/>
    </source>
</evidence>